<dbReference type="GO" id="GO:0052689">
    <property type="term" value="F:carboxylic ester hydrolase activity"/>
    <property type="evidence" value="ECO:0007669"/>
    <property type="project" value="TreeGrafter"/>
</dbReference>
<dbReference type="SUPFAM" id="SSF53474">
    <property type="entry name" value="alpha/beta-Hydrolases"/>
    <property type="match status" value="1"/>
</dbReference>
<dbReference type="GO" id="GO:0009860">
    <property type="term" value="P:pollen tube growth"/>
    <property type="evidence" value="ECO:0007669"/>
    <property type="project" value="TreeGrafter"/>
</dbReference>
<dbReference type="PANTHER" id="PTHR23024">
    <property type="entry name" value="ARYLACETAMIDE DEACETYLASE"/>
    <property type="match status" value="1"/>
</dbReference>
<comment type="similarity">
    <text evidence="1">Belongs to the 'GDXG' lipolytic enzyme family.</text>
</comment>
<name>A0AAV8SZU1_9ROSI</name>
<gene>
    <name evidence="3" type="ORF">K2173_007135</name>
</gene>
<dbReference type="AlphaFoldDB" id="A0AAV8SZU1"/>
<protein>
    <recommendedName>
        <fullName evidence="2">Alpha/beta hydrolase fold-3 domain-containing protein</fullName>
    </recommendedName>
</protein>
<dbReference type="Pfam" id="PF07859">
    <property type="entry name" value="Abhydrolase_3"/>
    <property type="match status" value="1"/>
</dbReference>
<dbReference type="InterPro" id="IPR013094">
    <property type="entry name" value="AB_hydrolase_3"/>
</dbReference>
<dbReference type="PANTHER" id="PTHR23024:SF24">
    <property type="entry name" value="ALPHA_BETA HYDROLASE FOLD-3 DOMAIN-CONTAINING PROTEIN"/>
    <property type="match status" value="1"/>
</dbReference>
<reference evidence="3 4" key="1">
    <citation type="submission" date="2021-09" db="EMBL/GenBank/DDBJ databases">
        <title>Genomic insights and catalytic innovation underlie evolution of tropane alkaloids biosynthesis.</title>
        <authorList>
            <person name="Wang Y.-J."/>
            <person name="Tian T."/>
            <person name="Huang J.-P."/>
            <person name="Huang S.-X."/>
        </authorList>
    </citation>
    <scope>NUCLEOTIDE SEQUENCE [LARGE SCALE GENOMIC DNA]</scope>
    <source>
        <strain evidence="3">KIB-2018</strain>
        <tissue evidence="3">Leaf</tissue>
    </source>
</reference>
<feature type="domain" description="Alpha/beta hydrolase fold-3" evidence="2">
    <location>
        <begin position="97"/>
        <end position="314"/>
    </location>
</feature>
<sequence>MSKNDLKQPALPWKLKILLSVYSFAVDITRRSDGSVNRCLMSLIDHKVAPSEKKLSNGIKSKDIIVDPTRNLWFRLYIPSKAIPLDDINGHARLPVVFYFHGGGFAYFSPDSKRTDGFCCRLAGELSAFVISVNYRLAPEHRYPCQLDDCFDALKFVDSNNIDGFSSYANLTNCFLAGDSAGGNLAHHVAVKASGKNFRNIEVTGNILLQPFFGGEERTESELKLVGDPVVTIEKNDWFWESVLPENSDRNHPAANVFGPNGVDISGVNFPPTIVVIGGFDPLKDWQEKYYEGLKQYGKEAYLVEYPNAIHAFYLFPELAESSLLIKEVKDFVQKKPCTPLANI</sequence>
<evidence type="ECO:0000256" key="1">
    <source>
        <dbReference type="ARBA" id="ARBA00010515"/>
    </source>
</evidence>
<evidence type="ECO:0000313" key="4">
    <source>
        <dbReference type="Proteomes" id="UP001159364"/>
    </source>
</evidence>
<evidence type="ECO:0000313" key="3">
    <source>
        <dbReference type="EMBL" id="KAJ8759518.1"/>
    </source>
</evidence>
<dbReference type="EMBL" id="JAIWQS010000007">
    <property type="protein sequence ID" value="KAJ8759518.1"/>
    <property type="molecule type" value="Genomic_DNA"/>
</dbReference>
<dbReference type="Proteomes" id="UP001159364">
    <property type="component" value="Linkage Group LG07"/>
</dbReference>
<evidence type="ECO:0000259" key="2">
    <source>
        <dbReference type="Pfam" id="PF07859"/>
    </source>
</evidence>
<dbReference type="InterPro" id="IPR050466">
    <property type="entry name" value="Carboxylest/Gibb_receptor"/>
</dbReference>
<organism evidence="3 4">
    <name type="scientific">Erythroxylum novogranatense</name>
    <dbReference type="NCBI Taxonomy" id="1862640"/>
    <lineage>
        <taxon>Eukaryota</taxon>
        <taxon>Viridiplantae</taxon>
        <taxon>Streptophyta</taxon>
        <taxon>Embryophyta</taxon>
        <taxon>Tracheophyta</taxon>
        <taxon>Spermatophyta</taxon>
        <taxon>Magnoliopsida</taxon>
        <taxon>eudicotyledons</taxon>
        <taxon>Gunneridae</taxon>
        <taxon>Pentapetalae</taxon>
        <taxon>rosids</taxon>
        <taxon>fabids</taxon>
        <taxon>Malpighiales</taxon>
        <taxon>Erythroxylaceae</taxon>
        <taxon>Erythroxylum</taxon>
    </lineage>
</organism>
<proteinExistence type="inferred from homology"/>
<dbReference type="InterPro" id="IPR029058">
    <property type="entry name" value="AB_hydrolase_fold"/>
</dbReference>
<accession>A0AAV8SZU1</accession>
<dbReference type="Gene3D" id="3.40.50.1820">
    <property type="entry name" value="alpha/beta hydrolase"/>
    <property type="match status" value="1"/>
</dbReference>
<comment type="caution">
    <text evidence="3">The sequence shown here is derived from an EMBL/GenBank/DDBJ whole genome shotgun (WGS) entry which is preliminary data.</text>
</comment>
<keyword evidence="4" id="KW-1185">Reference proteome</keyword>